<dbReference type="RefSeq" id="XP_021864025.2">
    <property type="nucleotide sequence ID" value="XM_022008333.2"/>
</dbReference>
<evidence type="ECO:0000313" key="1">
    <source>
        <dbReference type="Proteomes" id="UP000813463"/>
    </source>
</evidence>
<organism evidence="1 2">
    <name type="scientific">Spinacia oleracea</name>
    <name type="common">Spinach</name>
    <dbReference type="NCBI Taxonomy" id="3562"/>
    <lineage>
        <taxon>Eukaryota</taxon>
        <taxon>Viridiplantae</taxon>
        <taxon>Streptophyta</taxon>
        <taxon>Embryophyta</taxon>
        <taxon>Tracheophyta</taxon>
        <taxon>Spermatophyta</taxon>
        <taxon>Magnoliopsida</taxon>
        <taxon>eudicotyledons</taxon>
        <taxon>Gunneridae</taxon>
        <taxon>Pentapetalae</taxon>
        <taxon>Caryophyllales</taxon>
        <taxon>Chenopodiaceae</taxon>
        <taxon>Chenopodioideae</taxon>
        <taxon>Anserineae</taxon>
        <taxon>Spinacia</taxon>
    </lineage>
</organism>
<evidence type="ECO:0000313" key="2">
    <source>
        <dbReference type="RefSeq" id="XP_021864025.2"/>
    </source>
</evidence>
<reference evidence="1" key="1">
    <citation type="journal article" date="2021" name="Nat. Commun.">
        <title>Genomic analyses provide insights into spinach domestication and the genetic basis of agronomic traits.</title>
        <authorList>
            <person name="Cai X."/>
            <person name="Sun X."/>
            <person name="Xu C."/>
            <person name="Sun H."/>
            <person name="Wang X."/>
            <person name="Ge C."/>
            <person name="Zhang Z."/>
            <person name="Wang Q."/>
            <person name="Fei Z."/>
            <person name="Jiao C."/>
            <person name="Wang Q."/>
        </authorList>
    </citation>
    <scope>NUCLEOTIDE SEQUENCE [LARGE SCALE GENOMIC DNA]</scope>
    <source>
        <strain evidence="1">cv. Varoflay</strain>
    </source>
</reference>
<dbReference type="AlphaFoldDB" id="A0A9R0KA11"/>
<dbReference type="GeneID" id="110802875"/>
<protein>
    <submittedName>
        <fullName evidence="2">Uncharacterized protein</fullName>
    </submittedName>
</protein>
<dbReference type="PANTHER" id="PTHR34452:SF1">
    <property type="entry name" value="SPORULATION-SPECIFIC PROTEIN"/>
    <property type="match status" value="1"/>
</dbReference>
<dbReference type="KEGG" id="soe:110802875"/>
<dbReference type="Proteomes" id="UP000813463">
    <property type="component" value="Chromosome 4"/>
</dbReference>
<sequence>MFNYNLRGFRLAVKKSDLNTHSKKERREREKGVRSFEGSHQKTAVCRRFNGRIVLIFGQLVEDTKGRILNGWIVYWSSGVSVVAAGQNLRFWLERMRNENTLLGDEISCEQDHQGLRSEQMHLEKVTKELGDMSCMYNDSSRSGNSVERVLALELELAEAFQAKKKSTIQFQSYFLKLHSDEAAIFHSFRDINELIKDLLEMKERYSVMESELKGMHERYSQLSLDFSEVQGERQKLTITLKNVRSPKRLLSRPQLSTHEDSSP</sequence>
<proteinExistence type="predicted"/>
<dbReference type="PANTHER" id="PTHR34452">
    <property type="entry name" value="MYOSIN HEAVY CHAIN-RELATED PROTEIN"/>
    <property type="match status" value="1"/>
</dbReference>
<accession>A0A9R0KA11</accession>
<name>A0A9R0KA11_SPIOL</name>
<keyword evidence="1" id="KW-1185">Reference proteome</keyword>
<reference evidence="2" key="2">
    <citation type="submission" date="2025-08" db="UniProtKB">
        <authorList>
            <consortium name="RefSeq"/>
        </authorList>
    </citation>
    <scope>IDENTIFICATION</scope>
    <source>
        <tissue evidence="2">Leaf</tissue>
    </source>
</reference>
<gene>
    <name evidence="2" type="primary">LOC110802875</name>
</gene>